<reference evidence="2" key="1">
    <citation type="journal article" date="2023" name="Front. Microbiol.">
        <title>Phylogeography and host specificity of Pasteurellaceae pathogenic to sea-farmed fish in the north-east Atlantic.</title>
        <authorList>
            <person name="Gulla S."/>
            <person name="Colquhoun D.J."/>
            <person name="Olsen A.B."/>
            <person name="Spilsberg B."/>
            <person name="Lagesen K."/>
            <person name="Aakesson C.P."/>
            <person name="Strom S."/>
            <person name="Manji F."/>
            <person name="Birkbeck T.H."/>
            <person name="Nilsen H.K."/>
        </authorList>
    </citation>
    <scope>NUCLEOTIDE SEQUENCE</scope>
    <source>
        <strain evidence="2">TW16_20</strain>
    </source>
</reference>
<sequence>MSQLNKSQINETLDKLLESLPSEFQETIKSKLEETIYYTPTIGIMGKSGAGKSSLINSIVGQKICETSGAAGCTREDKEIIVPVGNRELKFVDFPGVAENNHRNSEYTQMYADRLKDLDIILWVIKVDDRANVNDEQFYNWLTKYYKKEQILFVLSQVDKAEPSRGWNYDTYQPSEQQLKIIDENKRRIEIDFDVSPNLVIPVACDYYENKFDRYNIETLISRIIKQVPKEAKSSLLSSVDKKNVSTEAKKDAKSGFRSVVEDILDVVIDYTPVPTPIKTVARAAKRVVIDACEWVYDKIFG</sequence>
<evidence type="ECO:0000259" key="1">
    <source>
        <dbReference type="Pfam" id="PF01926"/>
    </source>
</evidence>
<dbReference type="PRINTS" id="PR00326">
    <property type="entry name" value="GTP1OBG"/>
</dbReference>
<proteinExistence type="predicted"/>
<feature type="domain" description="G" evidence="1">
    <location>
        <begin position="41"/>
        <end position="155"/>
    </location>
</feature>
<dbReference type="GO" id="GO:0005525">
    <property type="term" value="F:GTP binding"/>
    <property type="evidence" value="ECO:0007669"/>
    <property type="project" value="InterPro"/>
</dbReference>
<evidence type="ECO:0000313" key="2">
    <source>
        <dbReference type="EMBL" id="MDP8172445.1"/>
    </source>
</evidence>
<dbReference type="PANTHER" id="PTHR14143">
    <property type="entry name" value="INTERFERON-INDUCIBLE GTPASE FAMILY MEMBER"/>
    <property type="match status" value="1"/>
</dbReference>
<evidence type="ECO:0000313" key="3">
    <source>
        <dbReference type="Proteomes" id="UP001236239"/>
    </source>
</evidence>
<name>A0AAJ6N914_9PAST</name>
<accession>A0AAJ6N914</accession>
<dbReference type="Pfam" id="PF01926">
    <property type="entry name" value="MMR_HSR1"/>
    <property type="match status" value="1"/>
</dbReference>
<dbReference type="Gene3D" id="3.40.50.300">
    <property type="entry name" value="P-loop containing nucleotide triphosphate hydrolases"/>
    <property type="match status" value="1"/>
</dbReference>
<dbReference type="Proteomes" id="UP001236239">
    <property type="component" value="Unassembled WGS sequence"/>
</dbReference>
<organism evidence="2 3">
    <name type="scientific">Phocoenobacter skyensis</name>
    <dbReference type="NCBI Taxonomy" id="97481"/>
    <lineage>
        <taxon>Bacteria</taxon>
        <taxon>Pseudomonadati</taxon>
        <taxon>Pseudomonadota</taxon>
        <taxon>Gammaproteobacteria</taxon>
        <taxon>Pasteurellales</taxon>
        <taxon>Pasteurellaceae</taxon>
        <taxon>Phocoenobacter</taxon>
    </lineage>
</organism>
<gene>
    <name evidence="2" type="ORF">QJU93_03620</name>
</gene>
<dbReference type="RefSeq" id="WP_306374651.1">
    <property type="nucleotide sequence ID" value="NZ_JASAYK010000007.1"/>
</dbReference>
<dbReference type="SUPFAM" id="SSF52540">
    <property type="entry name" value="P-loop containing nucleoside triphosphate hydrolases"/>
    <property type="match status" value="1"/>
</dbReference>
<protein>
    <submittedName>
        <fullName evidence="2">50S ribosome-binding GTPase</fullName>
    </submittedName>
</protein>
<comment type="caution">
    <text evidence="2">The sequence shown here is derived from an EMBL/GenBank/DDBJ whole genome shotgun (WGS) entry which is preliminary data.</text>
</comment>
<dbReference type="EMBL" id="JASAYQ010000004">
    <property type="protein sequence ID" value="MDP8172445.1"/>
    <property type="molecule type" value="Genomic_DNA"/>
</dbReference>
<dbReference type="InterPro" id="IPR005225">
    <property type="entry name" value="Small_GTP-bd"/>
</dbReference>
<dbReference type="PANTHER" id="PTHR14143:SF1">
    <property type="entry name" value="IRG-TYPE G DOMAIN-CONTAINING PROTEIN"/>
    <property type="match status" value="1"/>
</dbReference>
<dbReference type="NCBIfam" id="TIGR00231">
    <property type="entry name" value="small_GTP"/>
    <property type="match status" value="1"/>
</dbReference>
<dbReference type="AlphaFoldDB" id="A0AAJ6N914"/>
<dbReference type="InterPro" id="IPR027417">
    <property type="entry name" value="P-loop_NTPase"/>
</dbReference>
<dbReference type="InterPro" id="IPR006073">
    <property type="entry name" value="GTP-bd"/>
</dbReference>